<dbReference type="InterPro" id="IPR050902">
    <property type="entry name" value="ABC_Transporter_SBP"/>
</dbReference>
<accession>A0A1T1HC59</accession>
<name>A0A1T1HC59_OCELI</name>
<sequence>MIRQLLFALTLTLSAVSFAAGNQRIISADSGSTELLVAFGLQDQLIAIDVTSTQPDTDNPLPSIGYHRNLSAEGIMSMNPDILIGSNHMGPDHVIKQLKQSPVKLIQLPVAHTTEQLNQNIHTLAQQLGQPHLGNSLIEENKKTLQQLQAQSLQQENAVFLLSMDSKLRMAGRKTGGGALIALTGAQNLADYDNYRSISVEALVAMQPSIILVSTRDPQDGIRKFLDSNPLLKHTPAGQHGKIYAVDGRTIVSGGLSVSALAEAKRLSDKAQASASLADAKHQE</sequence>
<dbReference type="PROSITE" id="PS50983">
    <property type="entry name" value="FE_B12_PBP"/>
    <property type="match status" value="1"/>
</dbReference>
<evidence type="ECO:0000259" key="2">
    <source>
        <dbReference type="PROSITE" id="PS50983"/>
    </source>
</evidence>
<keyword evidence="4" id="KW-1185">Reference proteome</keyword>
<comment type="caution">
    <text evidence="3">The sequence shown here is derived from an EMBL/GenBank/DDBJ whole genome shotgun (WGS) entry which is preliminary data.</text>
</comment>
<dbReference type="Gene3D" id="3.40.50.1980">
    <property type="entry name" value="Nitrogenase molybdenum iron protein domain"/>
    <property type="match status" value="2"/>
</dbReference>
<evidence type="ECO:0000256" key="1">
    <source>
        <dbReference type="SAM" id="SignalP"/>
    </source>
</evidence>
<dbReference type="STRING" id="966.BTA35_0210035"/>
<feature type="domain" description="Fe/B12 periplasmic-binding" evidence="2">
    <location>
        <begin position="24"/>
        <end position="275"/>
    </location>
</feature>
<feature type="signal peptide" evidence="1">
    <location>
        <begin position="1"/>
        <end position="19"/>
    </location>
</feature>
<dbReference type="Proteomes" id="UP000190064">
    <property type="component" value="Unassembled WGS sequence"/>
</dbReference>
<gene>
    <name evidence="3" type="ORF">BTA35_0210035</name>
</gene>
<keyword evidence="1" id="KW-0732">Signal</keyword>
<dbReference type="AlphaFoldDB" id="A0A1T1HC59"/>
<dbReference type="PANTHER" id="PTHR30535">
    <property type="entry name" value="VITAMIN B12-BINDING PROTEIN"/>
    <property type="match status" value="1"/>
</dbReference>
<evidence type="ECO:0000313" key="3">
    <source>
        <dbReference type="EMBL" id="OOV87429.1"/>
    </source>
</evidence>
<dbReference type="InterPro" id="IPR002491">
    <property type="entry name" value="ABC_transptr_periplasmic_BD"/>
</dbReference>
<dbReference type="SUPFAM" id="SSF53807">
    <property type="entry name" value="Helical backbone' metal receptor"/>
    <property type="match status" value="1"/>
</dbReference>
<evidence type="ECO:0000313" key="4">
    <source>
        <dbReference type="Proteomes" id="UP000190064"/>
    </source>
</evidence>
<dbReference type="Pfam" id="PF01497">
    <property type="entry name" value="Peripla_BP_2"/>
    <property type="match status" value="1"/>
</dbReference>
<proteinExistence type="predicted"/>
<feature type="chain" id="PRO_5013114690" description="Fe/B12 periplasmic-binding domain-containing protein" evidence="1">
    <location>
        <begin position="20"/>
        <end position="284"/>
    </location>
</feature>
<dbReference type="PANTHER" id="PTHR30535:SF4">
    <property type="entry name" value="HEMIN-BINDING PERIPLASMIC PROTEIN HMUT"/>
    <property type="match status" value="1"/>
</dbReference>
<organism evidence="3 4">
    <name type="scientific">Oceanospirillum linum</name>
    <dbReference type="NCBI Taxonomy" id="966"/>
    <lineage>
        <taxon>Bacteria</taxon>
        <taxon>Pseudomonadati</taxon>
        <taxon>Pseudomonadota</taxon>
        <taxon>Gammaproteobacteria</taxon>
        <taxon>Oceanospirillales</taxon>
        <taxon>Oceanospirillaceae</taxon>
        <taxon>Oceanospirillum</taxon>
    </lineage>
</organism>
<reference evidence="3" key="1">
    <citation type="submission" date="2017-02" db="EMBL/GenBank/DDBJ databases">
        <title>Draft Genome Sequence of the Salt Water Bacterium Oceanospirillum linum ATCC 11336.</title>
        <authorList>
            <person name="Trachtenberg A.M."/>
            <person name="Carney J.G."/>
            <person name="Linnane J.D."/>
            <person name="Rheaume B.A."/>
            <person name="Pitts N.L."/>
            <person name="Mykles D.L."/>
            <person name="Maclea K.S."/>
        </authorList>
    </citation>
    <scope>NUCLEOTIDE SEQUENCE [LARGE SCALE GENOMIC DNA]</scope>
    <source>
        <strain evidence="3">ATCC 11336</strain>
    </source>
</reference>
<dbReference type="EMBL" id="MTSD02000003">
    <property type="protein sequence ID" value="OOV87429.1"/>
    <property type="molecule type" value="Genomic_DNA"/>
</dbReference>
<protein>
    <recommendedName>
        <fullName evidence="2">Fe/B12 periplasmic-binding domain-containing protein</fullName>
    </recommendedName>
</protein>